<name>A0A8A3PRH9_9HELO</name>
<evidence type="ECO:0000256" key="1">
    <source>
        <dbReference type="SAM" id="Coils"/>
    </source>
</evidence>
<feature type="coiled-coil region" evidence="1">
    <location>
        <begin position="91"/>
        <end position="157"/>
    </location>
</feature>
<protein>
    <recommendedName>
        <fullName evidence="5">HAUS augmin-like complex subunit 3 N-terminal domain-containing protein</fullName>
    </recommendedName>
</protein>
<organism evidence="3 4">
    <name type="scientific">Monilinia vaccinii-corymbosi</name>
    <dbReference type="NCBI Taxonomy" id="61207"/>
    <lineage>
        <taxon>Eukaryota</taxon>
        <taxon>Fungi</taxon>
        <taxon>Dikarya</taxon>
        <taxon>Ascomycota</taxon>
        <taxon>Pezizomycotina</taxon>
        <taxon>Leotiomycetes</taxon>
        <taxon>Helotiales</taxon>
        <taxon>Sclerotiniaceae</taxon>
        <taxon>Monilinia</taxon>
    </lineage>
</organism>
<accession>A0A8A3PRH9</accession>
<gene>
    <name evidence="3" type="ORF">DSL72_008859</name>
</gene>
<dbReference type="Proteomes" id="UP000672032">
    <property type="component" value="Chromosome 9"/>
</dbReference>
<evidence type="ECO:0000313" key="3">
    <source>
        <dbReference type="EMBL" id="QSZ37760.1"/>
    </source>
</evidence>
<feature type="coiled-coil region" evidence="1">
    <location>
        <begin position="479"/>
        <end position="506"/>
    </location>
</feature>
<proteinExistence type="predicted"/>
<evidence type="ECO:0000313" key="4">
    <source>
        <dbReference type="Proteomes" id="UP000672032"/>
    </source>
</evidence>
<evidence type="ECO:0000256" key="2">
    <source>
        <dbReference type="SAM" id="MobiDB-lite"/>
    </source>
</evidence>
<feature type="compositionally biased region" description="Low complexity" evidence="2">
    <location>
        <begin position="356"/>
        <end position="371"/>
    </location>
</feature>
<keyword evidence="4" id="KW-1185">Reference proteome</keyword>
<keyword evidence="1" id="KW-0175">Coiled coil</keyword>
<evidence type="ECO:0008006" key="5">
    <source>
        <dbReference type="Google" id="ProtNLM"/>
    </source>
</evidence>
<feature type="region of interest" description="Disordered" evidence="2">
    <location>
        <begin position="352"/>
        <end position="381"/>
    </location>
</feature>
<reference evidence="3" key="1">
    <citation type="submission" date="2020-10" db="EMBL/GenBank/DDBJ databases">
        <title>Genome Sequence of Monilinia vaccinii-corymbosi Sheds Light on Mummy Berry Disease Infection of Blueberry and Mating Type.</title>
        <authorList>
            <person name="Yow A.G."/>
            <person name="Zhang Y."/>
            <person name="Bansal K."/>
            <person name="Eacker S.M."/>
            <person name="Sullivan S."/>
            <person name="Liachko I."/>
            <person name="Cubeta M.A."/>
            <person name="Rollins J.A."/>
            <person name="Ashrafi H."/>
        </authorList>
    </citation>
    <scope>NUCLEOTIDE SEQUENCE</scope>
    <source>
        <strain evidence="3">RL-1</strain>
    </source>
</reference>
<sequence>MESNNFEFLLQTLEDYGIPFDRSAVQSDYARSPAAVEAWISKYLGPETLLTKDEVALYEVLSQSGDADKIANSQDLSSIFDLSDEQLHTAIEELQRSTAAIEKQSEALQSQKNALALLVKNNKKSGAARTEVDTKQLRKWEAEKGQANSVVEELCQNLMYQLSDLEQQSKMSQSSIKQTVDGILKADDKLLASLQKLAGELDPGSSEDNDTIVRIRDLCARYIKHTVDGVRTKLDRIYLEALNGAADAETPGNNSQEVAELQEELESLYSEVFPVAQMSAEQQYLEPALREIAAKGDSGQERAYQGLKYMQECLSYLVKRTEIYAERMEEYQCHQMASKFAIATGKKELQYEAAPKSSKSATRQRQSSQTQVRYRNNPRRSSMFEEMDAEKQLLRNLGISLPPENNTDDSRTEFLENILHERAEKLRSHTANLESTTETTISSHVHNADVTMKLLHNALQADSVYGEVQLLDPDIVSSFNTFEEEIRNLQENLEAVNLQRLQLKNVHKEQLIKRWSR</sequence>
<dbReference type="OrthoDB" id="5314201at2759"/>
<dbReference type="AlphaFoldDB" id="A0A8A3PRH9"/>
<dbReference type="EMBL" id="CP063413">
    <property type="protein sequence ID" value="QSZ37760.1"/>
    <property type="molecule type" value="Genomic_DNA"/>
</dbReference>